<keyword evidence="3" id="KW-1185">Reference proteome</keyword>
<feature type="transmembrane region" description="Helical" evidence="1">
    <location>
        <begin position="237"/>
        <end position="260"/>
    </location>
</feature>
<keyword evidence="1" id="KW-0812">Transmembrane</keyword>
<protein>
    <recommendedName>
        <fullName evidence="4">Sporulation integral membrane protein YlbJ</fullName>
    </recommendedName>
</protein>
<keyword evidence="1" id="KW-1133">Transmembrane helix</keyword>
<feature type="transmembrane region" description="Helical" evidence="1">
    <location>
        <begin position="272"/>
        <end position="293"/>
    </location>
</feature>
<accession>A0A1T4N3V1</accession>
<feature type="transmembrane region" description="Helical" evidence="1">
    <location>
        <begin position="121"/>
        <end position="140"/>
    </location>
</feature>
<sequence length="340" mass="37366">MKKAVTVFQTIFLLLLIGLFIVFSTKAKAQTISGMKMCINIIVPSLLPILILTNTAIKSEASTFFEFLLTPIAKLLKFPPSAMCAIIFGLIGGYPTGALLTEQLFEHGAIDKHTSRQMLRFNFCGGVAFIVTAVGTIKLNSTKIGVVIYTINLLSSLIICIAESLFEKPKSYKNTKITKQNFSTALVNSVENSTKSIAIMCGYITFFSALSGLFNIPKSIMPIIEITNGVFSAKQNISLPYLCFFLCFGGFCIHFQLFGIIKKVNMNYFDFFIHRLAGGIISYFLGKGYIVLFAPEQEVFSNISNITPIASEINSSLSLMLLASCVIIVVDLHNKKSSLI</sequence>
<dbReference type="AlphaFoldDB" id="A0A1T4N3V1"/>
<feature type="transmembrane region" description="Helical" evidence="1">
    <location>
        <begin position="313"/>
        <end position="332"/>
    </location>
</feature>
<reference evidence="2 3" key="1">
    <citation type="submission" date="2017-02" db="EMBL/GenBank/DDBJ databases">
        <authorList>
            <person name="Peterson S.W."/>
        </authorList>
    </citation>
    <scope>NUCLEOTIDE SEQUENCE [LARGE SCALE GENOMIC DNA]</scope>
    <source>
        <strain evidence="2 3">ATCC 51222</strain>
    </source>
</reference>
<name>A0A1T4N3V1_9FIRM</name>
<feature type="transmembrane region" description="Helical" evidence="1">
    <location>
        <begin position="197"/>
        <end position="217"/>
    </location>
</feature>
<gene>
    <name evidence="2" type="ORF">SAMN02745114_01470</name>
</gene>
<evidence type="ECO:0000313" key="3">
    <source>
        <dbReference type="Proteomes" id="UP000190657"/>
    </source>
</evidence>
<dbReference type="STRING" id="290054.SAMN02745114_01470"/>
<dbReference type="EMBL" id="FUWW01000018">
    <property type="protein sequence ID" value="SJZ73923.1"/>
    <property type="molecule type" value="Genomic_DNA"/>
</dbReference>
<evidence type="ECO:0008006" key="4">
    <source>
        <dbReference type="Google" id="ProtNLM"/>
    </source>
</evidence>
<dbReference type="RefSeq" id="WP_078768929.1">
    <property type="nucleotide sequence ID" value="NZ_FUWW01000018.1"/>
</dbReference>
<dbReference type="OrthoDB" id="1645614at2"/>
<dbReference type="Proteomes" id="UP000190657">
    <property type="component" value="Unassembled WGS sequence"/>
</dbReference>
<feature type="transmembrane region" description="Helical" evidence="1">
    <location>
        <begin position="77"/>
        <end position="100"/>
    </location>
</feature>
<keyword evidence="1" id="KW-0472">Membrane</keyword>
<feature type="transmembrane region" description="Helical" evidence="1">
    <location>
        <begin position="146"/>
        <end position="166"/>
    </location>
</feature>
<proteinExistence type="predicted"/>
<evidence type="ECO:0000256" key="1">
    <source>
        <dbReference type="SAM" id="Phobius"/>
    </source>
</evidence>
<evidence type="ECO:0000313" key="2">
    <source>
        <dbReference type="EMBL" id="SJZ73923.1"/>
    </source>
</evidence>
<feature type="transmembrane region" description="Helical" evidence="1">
    <location>
        <begin position="37"/>
        <end position="57"/>
    </location>
</feature>
<feature type="transmembrane region" description="Helical" evidence="1">
    <location>
        <begin position="6"/>
        <end position="25"/>
    </location>
</feature>
<organism evidence="2 3">
    <name type="scientific">Eubacterium coprostanoligenes</name>
    <dbReference type="NCBI Taxonomy" id="290054"/>
    <lineage>
        <taxon>Bacteria</taxon>
        <taxon>Bacillati</taxon>
        <taxon>Bacillota</taxon>
        <taxon>Clostridia</taxon>
        <taxon>Eubacteriales</taxon>
        <taxon>Eubacteriaceae</taxon>
        <taxon>Eubacterium</taxon>
    </lineage>
</organism>